<reference evidence="2 3" key="1">
    <citation type="submission" date="2024-03" db="EMBL/GenBank/DDBJ databases">
        <title>Adaptation during the transition from Ophiocordyceps entomopathogen to insect associate is accompanied by gene loss and intensified selection.</title>
        <authorList>
            <person name="Ward C.M."/>
            <person name="Onetto C.A."/>
            <person name="Borneman A.R."/>
        </authorList>
    </citation>
    <scope>NUCLEOTIDE SEQUENCE [LARGE SCALE GENOMIC DNA]</scope>
    <source>
        <strain evidence="2">AWRI1</strain>
        <tissue evidence="2">Single Adult Female</tissue>
    </source>
</reference>
<dbReference type="Gene3D" id="1.10.220.160">
    <property type="match status" value="1"/>
</dbReference>
<dbReference type="PANTHER" id="PTHR46455">
    <property type="entry name" value="SET AND MYND DOMAIN CONTAINING, ARTHROPOD-SPECIFIC, MEMBER 4, ISOFORM A"/>
    <property type="match status" value="1"/>
</dbReference>
<dbReference type="Proteomes" id="UP001367676">
    <property type="component" value="Unassembled WGS sequence"/>
</dbReference>
<dbReference type="Gene3D" id="6.10.140.2220">
    <property type="match status" value="1"/>
</dbReference>
<dbReference type="GO" id="GO:0008757">
    <property type="term" value="F:S-adenosylmethionine-dependent methyltransferase activity"/>
    <property type="evidence" value="ECO:0007669"/>
    <property type="project" value="UniProtKB-ARBA"/>
</dbReference>
<evidence type="ECO:0000313" key="2">
    <source>
        <dbReference type="EMBL" id="KAK7604086.1"/>
    </source>
</evidence>
<comment type="caution">
    <text evidence="2">The sequence shown here is derived from an EMBL/GenBank/DDBJ whole genome shotgun (WGS) entry which is preliminary data.</text>
</comment>
<dbReference type="InterPro" id="IPR001214">
    <property type="entry name" value="SET_dom"/>
</dbReference>
<accession>A0AAN9Y9H8</accession>
<evidence type="ECO:0000313" key="3">
    <source>
        <dbReference type="Proteomes" id="UP001367676"/>
    </source>
</evidence>
<sequence length="316" mass="36012">MGHNMADLDLLNEQIIRYNLQFQVVDRSTLGWKVSKSQIAGKGLLATKKYKPGDTIFVDHPLVVGPRYIPDLKPFCVTCYGGHNLKSCSRECRLPVCSMECENNERHAAECAYLRGLNGDEGAAEDWDSNRFKALTVVRCLALDELARKIVFNLHKIRSRERNEVNLLKSHVKKKLKPEDEHFMKLCCRVLDANAFEVLLPTSEPNDEQVALRGLYPMASILNHSCKPNTTHHFNEDCQMIVKASNIILPGCEITSTYSPLLLGTAARRSFLAFSKEFYCKCLRCKDPSVSNYNNKYPQNYSNATWKKEKGLRFEK</sequence>
<dbReference type="EMBL" id="JBBCAQ010000004">
    <property type="protein sequence ID" value="KAK7604086.1"/>
    <property type="molecule type" value="Genomic_DNA"/>
</dbReference>
<evidence type="ECO:0000259" key="1">
    <source>
        <dbReference type="PROSITE" id="PS50280"/>
    </source>
</evidence>
<name>A0AAN9Y9H8_9HEMI</name>
<dbReference type="AlphaFoldDB" id="A0AAN9Y9H8"/>
<dbReference type="Gene3D" id="2.170.270.10">
    <property type="entry name" value="SET domain"/>
    <property type="match status" value="1"/>
</dbReference>
<dbReference type="InterPro" id="IPR046341">
    <property type="entry name" value="SET_dom_sf"/>
</dbReference>
<dbReference type="GO" id="GO:0008276">
    <property type="term" value="F:protein methyltransferase activity"/>
    <property type="evidence" value="ECO:0007669"/>
    <property type="project" value="UniProtKB-ARBA"/>
</dbReference>
<dbReference type="InterPro" id="IPR053010">
    <property type="entry name" value="SET_SmydA-8"/>
</dbReference>
<dbReference type="SMART" id="SM00317">
    <property type="entry name" value="SET"/>
    <property type="match status" value="1"/>
</dbReference>
<organism evidence="2 3">
    <name type="scientific">Parthenolecanium corni</name>
    <dbReference type="NCBI Taxonomy" id="536013"/>
    <lineage>
        <taxon>Eukaryota</taxon>
        <taxon>Metazoa</taxon>
        <taxon>Ecdysozoa</taxon>
        <taxon>Arthropoda</taxon>
        <taxon>Hexapoda</taxon>
        <taxon>Insecta</taxon>
        <taxon>Pterygota</taxon>
        <taxon>Neoptera</taxon>
        <taxon>Paraneoptera</taxon>
        <taxon>Hemiptera</taxon>
        <taxon>Sternorrhyncha</taxon>
        <taxon>Coccoidea</taxon>
        <taxon>Coccidae</taxon>
        <taxon>Parthenolecanium</taxon>
    </lineage>
</organism>
<dbReference type="GO" id="GO:0008170">
    <property type="term" value="F:N-methyltransferase activity"/>
    <property type="evidence" value="ECO:0007669"/>
    <property type="project" value="UniProtKB-ARBA"/>
</dbReference>
<dbReference type="PROSITE" id="PS50280">
    <property type="entry name" value="SET"/>
    <property type="match status" value="1"/>
</dbReference>
<gene>
    <name evidence="2" type="ORF">V9T40_004359</name>
</gene>
<dbReference type="SUPFAM" id="SSF82199">
    <property type="entry name" value="SET domain"/>
    <property type="match status" value="1"/>
</dbReference>
<keyword evidence="3" id="KW-1185">Reference proteome</keyword>
<dbReference type="CDD" id="cd20071">
    <property type="entry name" value="SET_SMYD"/>
    <property type="match status" value="1"/>
</dbReference>
<proteinExistence type="predicted"/>
<protein>
    <recommendedName>
        <fullName evidence="1">SET domain-containing protein</fullName>
    </recommendedName>
</protein>
<dbReference type="Pfam" id="PF00856">
    <property type="entry name" value="SET"/>
    <property type="match status" value="1"/>
</dbReference>
<feature type="domain" description="SET" evidence="1">
    <location>
        <begin position="30"/>
        <end position="259"/>
    </location>
</feature>
<dbReference type="PANTHER" id="PTHR46455:SF3">
    <property type="entry name" value="SET AND MYND DOMAIN CONTAINING, ARTHROPOD-SPECIFIC, MEMBER 9, ISOFORM A-RELATED"/>
    <property type="match status" value="1"/>
</dbReference>